<dbReference type="Proteomes" id="UP000887159">
    <property type="component" value="Unassembled WGS sequence"/>
</dbReference>
<sequence length="78" mass="8558">MLGGENNPCPCLLQLQILLTAAYSLRKFCLLSSGVLIGMSSTDMECYPSNSNGKSHEPCSTVARNEDVYLRNIKRSCN</sequence>
<organism evidence="1 2">
    <name type="scientific">Trichonephila clavipes</name>
    <name type="common">Golden silk orbweaver</name>
    <name type="synonym">Nephila clavipes</name>
    <dbReference type="NCBI Taxonomy" id="2585209"/>
    <lineage>
        <taxon>Eukaryota</taxon>
        <taxon>Metazoa</taxon>
        <taxon>Ecdysozoa</taxon>
        <taxon>Arthropoda</taxon>
        <taxon>Chelicerata</taxon>
        <taxon>Arachnida</taxon>
        <taxon>Araneae</taxon>
        <taxon>Araneomorphae</taxon>
        <taxon>Entelegynae</taxon>
        <taxon>Araneoidea</taxon>
        <taxon>Nephilidae</taxon>
        <taxon>Trichonephila</taxon>
    </lineage>
</organism>
<name>A0A8X6SXZ6_TRICX</name>
<proteinExistence type="predicted"/>
<keyword evidence="2" id="KW-1185">Reference proteome</keyword>
<evidence type="ECO:0000313" key="2">
    <source>
        <dbReference type="Proteomes" id="UP000887159"/>
    </source>
</evidence>
<gene>
    <name evidence="1" type="ORF">TNCV_3994301</name>
</gene>
<protein>
    <submittedName>
        <fullName evidence="1">Uncharacterized protein</fullName>
    </submittedName>
</protein>
<dbReference type="AlphaFoldDB" id="A0A8X6SXZ6"/>
<comment type="caution">
    <text evidence="1">The sequence shown here is derived from an EMBL/GenBank/DDBJ whole genome shotgun (WGS) entry which is preliminary data.</text>
</comment>
<dbReference type="EMBL" id="BMAU01021357">
    <property type="protein sequence ID" value="GFY21386.1"/>
    <property type="molecule type" value="Genomic_DNA"/>
</dbReference>
<accession>A0A8X6SXZ6</accession>
<evidence type="ECO:0000313" key="1">
    <source>
        <dbReference type="EMBL" id="GFY21386.1"/>
    </source>
</evidence>
<reference evidence="1" key="1">
    <citation type="submission" date="2020-08" db="EMBL/GenBank/DDBJ databases">
        <title>Multicomponent nature underlies the extraordinary mechanical properties of spider dragline silk.</title>
        <authorList>
            <person name="Kono N."/>
            <person name="Nakamura H."/>
            <person name="Mori M."/>
            <person name="Yoshida Y."/>
            <person name="Ohtoshi R."/>
            <person name="Malay A.D."/>
            <person name="Moran D.A.P."/>
            <person name="Tomita M."/>
            <person name="Numata K."/>
            <person name="Arakawa K."/>
        </authorList>
    </citation>
    <scope>NUCLEOTIDE SEQUENCE</scope>
</reference>